<dbReference type="Pfam" id="PF11915">
    <property type="entry name" value="DUF3433"/>
    <property type="match status" value="2"/>
</dbReference>
<dbReference type="PANTHER" id="PTHR37544:SF3">
    <property type="entry name" value="SPRAY"/>
    <property type="match status" value="1"/>
</dbReference>
<sequence>MKYKRVGLNHDAEPLSKRAWRPWVLRRPFLIFFAVLCLTLSIAIELIVQSCSDGCPVFGGYSVVKHSRGTHFIYSQLPTVLGIVLSLLWALPNHSIMRLEPYFRMSAPRGAAASDSIFLTYPYIFAPFVPVTAWKRRHYVVLISSCIALFINFLITPLISGIFNEQEDIRVDITTTALRGTIRPGSGHNRNLSSSFTYIAYEYAWSNVSLPAYTTPTYALLPIINTTAISNGSETWTAETTLFEADLTCETAVANSSIWESGISINATSWGGSYHIPICSVFGPQNPPDPLEHLCGGFTTFLTPWTTIALPGNVTGVWTSEPQVYMFAFASGGGAPTPSSRGQPSPANITAIFCKSTYYSQAVTAKLKMPEGRVETVARHGARTLFSLPDLDGVVNAVDGALVAPAAARDSAGEIVAFGYVPPLVPNVDSQLRRRLGVRPDNALFGESLYDRTNVHDPSSHSAVFMANVHSISGMALAGRKKEDLWEMSDPGVLAREYRKALQLWFALAVSLEMVDVRAGAVEEVVAERLVLTRGFMVDLLWARGAQGGLLAVAVVVMALAVVVGRRPCKLDSEPNSLAEGLRLLAVSLEITGEMENAEFYSPEAILGVFEAGQGRYMLDMGEQGPRVRAFGVQAHERLKAPDDKDRKPWTEKLWPLRTVSGVVFLFGLALVIALLTAAFTHSKLRDGLPTFAPVNSFWYKVLFTYLPIVVGMATEPVLLGIAICQSMLAPYKALEPGPATSSKSLALDYDRSPPHFQLFTSLSTGNLAIAAVTTAILLSNVLAVALAGLFTGSPGQFNVTAEVPTYTTPLIQGTFTELAQEMYYILAEDLLNLTTTPPWTTPEYFVLPREPTNRDGMQVFETSTLGIGVDIKCAIVPDTDVIQECAGGTAGCLAPQPGSHPGVNILRVHDPCWESYTAKHRRGNTDHEWDDPTNDSIFLSLNCPDKIYAAWMERPADPVPKNGTLYQNRLEALILKCSAVDKVVELAATVDGSNQVVSAVVIRRLETMEVGALYNEDASTTLPADFVVAMLAGMASETIDAGARHKMRWLNYLIATVEPRTVGENTNITHIPDRAYIVGAFEDVYRRLFAINMALYADEIIAAREEQPNAKTTTTAVVQTNRVRVNTEMFFLSVLILLFMVVVLAVVYWGQRQPVGHLPQSLAGTYALLYASNAKEECGKLRGRNSKERAKRLEEVERKYVYGSFDGGRHYGVYRVDDGLLGGEREV</sequence>
<evidence type="ECO:0000313" key="3">
    <source>
        <dbReference type="Proteomes" id="UP001447188"/>
    </source>
</evidence>
<dbReference type="EMBL" id="JBBBZM010000168">
    <property type="protein sequence ID" value="KAL0632457.1"/>
    <property type="molecule type" value="Genomic_DNA"/>
</dbReference>
<feature type="transmembrane region" description="Helical" evidence="1">
    <location>
        <begin position="72"/>
        <end position="91"/>
    </location>
</feature>
<keyword evidence="1" id="KW-1133">Transmembrane helix</keyword>
<name>A0ABR3G9R4_9PEZI</name>
<accession>A0ABR3G9R4</accession>
<comment type="caution">
    <text evidence="2">The sequence shown here is derived from an EMBL/GenBank/DDBJ whole genome shotgun (WGS) entry which is preliminary data.</text>
</comment>
<gene>
    <name evidence="2" type="ORF">Q9L58_008676</name>
</gene>
<evidence type="ECO:0000256" key="1">
    <source>
        <dbReference type="SAM" id="Phobius"/>
    </source>
</evidence>
<feature type="transmembrane region" description="Helical" evidence="1">
    <location>
        <begin position="768"/>
        <end position="791"/>
    </location>
</feature>
<dbReference type="InterPro" id="IPR021840">
    <property type="entry name" value="DUF3433"/>
</dbReference>
<organism evidence="2 3">
    <name type="scientific">Discina gigas</name>
    <dbReference type="NCBI Taxonomy" id="1032678"/>
    <lineage>
        <taxon>Eukaryota</taxon>
        <taxon>Fungi</taxon>
        <taxon>Dikarya</taxon>
        <taxon>Ascomycota</taxon>
        <taxon>Pezizomycotina</taxon>
        <taxon>Pezizomycetes</taxon>
        <taxon>Pezizales</taxon>
        <taxon>Discinaceae</taxon>
        <taxon>Discina</taxon>
    </lineage>
</organism>
<feature type="transmembrane region" description="Helical" evidence="1">
    <location>
        <begin position="139"/>
        <end position="163"/>
    </location>
</feature>
<dbReference type="Proteomes" id="UP001447188">
    <property type="component" value="Unassembled WGS sequence"/>
</dbReference>
<keyword evidence="1" id="KW-0812">Transmembrane</keyword>
<protein>
    <submittedName>
        <fullName evidence="2">Uncharacterized protein</fullName>
    </submittedName>
</protein>
<evidence type="ECO:0000313" key="2">
    <source>
        <dbReference type="EMBL" id="KAL0632457.1"/>
    </source>
</evidence>
<feature type="transmembrane region" description="Helical" evidence="1">
    <location>
        <begin position="1130"/>
        <end position="1151"/>
    </location>
</feature>
<keyword evidence="1" id="KW-0472">Membrane</keyword>
<feature type="transmembrane region" description="Helical" evidence="1">
    <location>
        <begin position="29"/>
        <end position="48"/>
    </location>
</feature>
<keyword evidence="3" id="KW-1185">Reference proteome</keyword>
<feature type="transmembrane region" description="Helical" evidence="1">
    <location>
        <begin position="541"/>
        <end position="564"/>
    </location>
</feature>
<feature type="transmembrane region" description="Helical" evidence="1">
    <location>
        <begin position="655"/>
        <end position="678"/>
    </location>
</feature>
<feature type="transmembrane region" description="Helical" evidence="1">
    <location>
        <begin position="698"/>
        <end position="725"/>
    </location>
</feature>
<reference evidence="2 3" key="1">
    <citation type="submission" date="2024-02" db="EMBL/GenBank/DDBJ databases">
        <title>Discinaceae phylogenomics.</title>
        <authorList>
            <person name="Dirks A.C."/>
            <person name="James T.Y."/>
        </authorList>
    </citation>
    <scope>NUCLEOTIDE SEQUENCE [LARGE SCALE GENOMIC DNA]</scope>
    <source>
        <strain evidence="2 3">ACD0624</strain>
    </source>
</reference>
<feature type="transmembrane region" description="Helical" evidence="1">
    <location>
        <begin position="112"/>
        <end position="133"/>
    </location>
</feature>
<dbReference type="PANTHER" id="PTHR37544">
    <property type="entry name" value="SPRAY-RELATED"/>
    <property type="match status" value="1"/>
</dbReference>
<proteinExistence type="predicted"/>